<protein>
    <submittedName>
        <fullName evidence="5">Protein sly1</fullName>
    </submittedName>
</protein>
<dbReference type="SUPFAM" id="SSF56815">
    <property type="entry name" value="Sec1/munc18-like (SM) proteins"/>
    <property type="match status" value="1"/>
</dbReference>
<dbReference type="InterPro" id="IPR027482">
    <property type="entry name" value="Sec1-like_dom2"/>
</dbReference>
<dbReference type="PANTHER" id="PTHR11679">
    <property type="entry name" value="VESICLE PROTEIN SORTING-ASSOCIATED"/>
    <property type="match status" value="1"/>
</dbReference>
<sequence>MATKGNSLRDRQIASLRKILNLNETVESSEADEAHANGLLAPVAPILDAEGNPIWKILVFDDLGRDVISSVMRVSDLRAMGVTMHMHLAATRFPIPDVPVIYFLEPTAQNLQHITADLQKGLYSPAYVNFLSSLPRVLLEDFATQTANSGTSEHIAQLFDQYLNFTVAEPDLFSLGMQEEHTYWALNSATTSDAELDRVVDRIVSGLFSVIVTMGVIPIIRCPKAAAAEMVAARLDRKLRDHILNSKENLFSAPRPTASAGTPSSRPVLILLDRNVDLIPMLSHSWTYQSLVHDVLNMKLNRITIESPAEEGNPTQGKSKKSYDLNANDFFWNKNAGVPFPQVAEDIDAELTKYKEDTSSITNKTGVTSLEDLENTGASAQHLKAAIGLLPEMRERKGVLDMHMNILAALLTGIKDRQLDNYFQLEENIAKQTKAQIMEILKDGDKGTEPVDKLRVFIIWFLSTEQEVSRAEFEGFEKALAEANVDVSSLSYVRQVRATTKMTQLATISSSSNANPQAQSSDLFGRFSSMSSRLTDRLKESGVPTGLSSNFDSLISGVKNFLPADRDLTVTKIVESIMDPSAASSSAIAKTEHYLYYDPRSANARGTMPPPSAIRSGASASAPGGMPGSQVPGQTASFGQRRQGFSEAVVFTVGGGSMDEYGNLQEVVSGHQATYPDGEKAPPENHPLQNLISRPLPSQRSTHHQPESLIPLRRVKNPSDSNSISCTVGARLADRVSRQLRLPSPSPSSPHTSTSLEHIRAMDDFPVKAEGGAGRHRAGYKSWKKKYRKMRIIFDQKMHDGEELHKQEAKAAALVKRLAVENDRLLDILLEVNNSPQIPPEKQIDLSLESSDPKAAVLPLDEGGQTRKEKAAKKLEDLVNSVPHSSYNHAKEALPSIVDELKAPEGESHPADFLSADDVDNYIYKLDSSIDPATHIPTLAPEAHPNTRQPSHPNLKNPTSVTNWLRKHAPKIFLQDGEFHADAEDGEPGHTGGGRKTRGGRGERGGRASTRGKRASAAARVSAAADRGDWDASMDDDPEFAAAPVGRAKRKRVEDDTGYKPRGSSTRPTKKKRKSEADGTPSVRKSKKEAAAAARDD</sequence>
<feature type="compositionally biased region" description="Basic and acidic residues" evidence="2">
    <location>
        <begin position="1088"/>
        <end position="1097"/>
    </location>
</feature>
<feature type="compositionally biased region" description="Low complexity" evidence="2">
    <location>
        <begin position="613"/>
        <end position="624"/>
    </location>
</feature>
<dbReference type="Pfam" id="PF00995">
    <property type="entry name" value="Sec1"/>
    <property type="match status" value="1"/>
</dbReference>
<feature type="compositionally biased region" description="Low complexity" evidence="2">
    <location>
        <begin position="1015"/>
        <end position="1025"/>
    </location>
</feature>
<keyword evidence="6" id="KW-1185">Reference proteome</keyword>
<comment type="caution">
    <text evidence="5">The sequence shown here is derived from an EMBL/GenBank/DDBJ whole genome shotgun (WGS) entry which is preliminary data.</text>
</comment>
<dbReference type="InterPro" id="IPR032742">
    <property type="entry name" value="Iec3_N"/>
</dbReference>
<accession>A0A0P7B017</accession>
<dbReference type="Gene3D" id="1.25.40.60">
    <property type="match status" value="1"/>
</dbReference>
<comment type="similarity">
    <text evidence="1">Belongs to the STXBP/unc-18/SEC1 family.</text>
</comment>
<dbReference type="Gene3D" id="3.90.830.10">
    <property type="entry name" value="Syntaxin Binding Protein 1, Chain A, domain 2"/>
    <property type="match status" value="1"/>
</dbReference>
<proteinExistence type="inferred from homology"/>
<name>A0A0P7B017_9HYPO</name>
<dbReference type="Gene3D" id="3.40.50.2060">
    <property type="match status" value="1"/>
</dbReference>
<gene>
    <name evidence="5" type="ORF">AK830_g11990</name>
</gene>
<feature type="compositionally biased region" description="Polar residues" evidence="2">
    <location>
        <begin position="631"/>
        <end position="640"/>
    </location>
</feature>
<dbReference type="AlphaFoldDB" id="A0A0P7B017"/>
<dbReference type="Proteomes" id="UP000050424">
    <property type="component" value="Unassembled WGS sequence"/>
</dbReference>
<dbReference type="GO" id="GO:0006338">
    <property type="term" value="P:chromatin remodeling"/>
    <property type="evidence" value="ECO:0007669"/>
    <property type="project" value="InterPro"/>
</dbReference>
<dbReference type="InterPro" id="IPR055449">
    <property type="entry name" value="Iec3-like_M"/>
</dbReference>
<feature type="region of interest" description="Disordered" evidence="2">
    <location>
        <begin position="935"/>
        <end position="958"/>
    </location>
</feature>
<dbReference type="Pfam" id="PF14612">
    <property type="entry name" value="Ino80_Iec3"/>
    <property type="match status" value="1"/>
</dbReference>
<feature type="domain" description="INO80 complex subunit 3 N-terminal" evidence="3">
    <location>
        <begin position="781"/>
        <end position="849"/>
    </location>
</feature>
<dbReference type="Pfam" id="PF24244">
    <property type="entry name" value="Iec3-like_M"/>
    <property type="match status" value="1"/>
</dbReference>
<dbReference type="Gene3D" id="3.40.50.1910">
    <property type="match status" value="1"/>
</dbReference>
<evidence type="ECO:0000313" key="5">
    <source>
        <dbReference type="EMBL" id="KPM34586.1"/>
    </source>
</evidence>
<dbReference type="InterPro" id="IPR043154">
    <property type="entry name" value="Sec-1-like_dom1"/>
</dbReference>
<dbReference type="GO" id="GO:0016192">
    <property type="term" value="P:vesicle-mediated transport"/>
    <property type="evidence" value="ECO:0007669"/>
    <property type="project" value="InterPro"/>
</dbReference>
<dbReference type="InterPro" id="IPR036045">
    <property type="entry name" value="Sec1-like_sf"/>
</dbReference>
<dbReference type="GO" id="GO:0031011">
    <property type="term" value="C:Ino80 complex"/>
    <property type="evidence" value="ECO:0007669"/>
    <property type="project" value="InterPro"/>
</dbReference>
<evidence type="ECO:0000259" key="4">
    <source>
        <dbReference type="Pfam" id="PF24244"/>
    </source>
</evidence>
<evidence type="ECO:0000259" key="3">
    <source>
        <dbReference type="Pfam" id="PF14612"/>
    </source>
</evidence>
<dbReference type="EMBL" id="LKCW01000321">
    <property type="protein sequence ID" value="KPM34586.1"/>
    <property type="molecule type" value="Genomic_DNA"/>
</dbReference>
<dbReference type="STRING" id="78410.A0A0P7B017"/>
<evidence type="ECO:0000256" key="2">
    <source>
        <dbReference type="SAM" id="MobiDB-lite"/>
    </source>
</evidence>
<feature type="region of interest" description="Disordered" evidence="2">
    <location>
        <begin position="601"/>
        <end position="640"/>
    </location>
</feature>
<feature type="domain" description="INO80 complex subunit 3-like middle region" evidence="4">
    <location>
        <begin position="873"/>
        <end position="978"/>
    </location>
</feature>
<feature type="compositionally biased region" description="Polar residues" evidence="2">
    <location>
        <begin position="946"/>
        <end position="958"/>
    </location>
</feature>
<feature type="region of interest" description="Disordered" evidence="2">
    <location>
        <begin position="981"/>
        <end position="1097"/>
    </location>
</feature>
<organism evidence="5 6">
    <name type="scientific">Neonectria ditissima</name>
    <dbReference type="NCBI Taxonomy" id="78410"/>
    <lineage>
        <taxon>Eukaryota</taxon>
        <taxon>Fungi</taxon>
        <taxon>Dikarya</taxon>
        <taxon>Ascomycota</taxon>
        <taxon>Pezizomycotina</taxon>
        <taxon>Sordariomycetes</taxon>
        <taxon>Hypocreomycetidae</taxon>
        <taxon>Hypocreales</taxon>
        <taxon>Nectriaceae</taxon>
        <taxon>Neonectria</taxon>
    </lineage>
</organism>
<dbReference type="OrthoDB" id="10251230at2759"/>
<dbReference type="InterPro" id="IPR043127">
    <property type="entry name" value="Sec-1-like_dom3a"/>
</dbReference>
<dbReference type="InterPro" id="IPR001619">
    <property type="entry name" value="Sec1-like"/>
</dbReference>
<evidence type="ECO:0000256" key="1">
    <source>
        <dbReference type="ARBA" id="ARBA00009884"/>
    </source>
</evidence>
<reference evidence="5 6" key="1">
    <citation type="submission" date="2015-09" db="EMBL/GenBank/DDBJ databases">
        <title>Draft genome of a European isolate of the apple canker pathogen Neonectria ditissima.</title>
        <authorList>
            <person name="Gomez-Cortecero A."/>
            <person name="Harrison R.J."/>
            <person name="Armitage A.D."/>
        </authorList>
    </citation>
    <scope>NUCLEOTIDE SEQUENCE [LARGE SCALE GENOMIC DNA]</scope>
    <source>
        <strain evidence="5 6">R09/05</strain>
    </source>
</reference>
<evidence type="ECO:0000313" key="6">
    <source>
        <dbReference type="Proteomes" id="UP000050424"/>
    </source>
</evidence>